<accession>I4F2B6</accession>
<organism evidence="1 2">
    <name type="scientific">Modestobacter italicus (strain DSM 44449 / CECT 9708 / BC 501)</name>
    <dbReference type="NCBI Taxonomy" id="2732864"/>
    <lineage>
        <taxon>Bacteria</taxon>
        <taxon>Bacillati</taxon>
        <taxon>Actinomycetota</taxon>
        <taxon>Actinomycetes</taxon>
        <taxon>Geodermatophilales</taxon>
        <taxon>Geodermatophilaceae</taxon>
        <taxon>Modestobacter</taxon>
    </lineage>
</organism>
<dbReference type="OMA" id="ASMLFPH"/>
<name>I4F2B6_MODI5</name>
<dbReference type="PATRIC" id="fig|477641.3.peg.4106"/>
<dbReference type="Pfam" id="PF06108">
    <property type="entry name" value="DUF952"/>
    <property type="match status" value="1"/>
</dbReference>
<dbReference type="HOGENOM" id="CLU_129452_1_0_11"/>
<dbReference type="PANTHER" id="PTHR34129">
    <property type="entry name" value="BLR1139 PROTEIN"/>
    <property type="match status" value="1"/>
</dbReference>
<dbReference type="OrthoDB" id="5638018at2"/>
<keyword evidence="2" id="KW-1185">Reference proteome</keyword>
<dbReference type="eggNOG" id="COG3502">
    <property type="taxonomic scope" value="Bacteria"/>
</dbReference>
<proteinExistence type="predicted"/>
<reference evidence="1 2" key="1">
    <citation type="journal article" date="2012" name="J. Bacteriol.">
        <title>Genome Sequence of Radiation-Resistant Modestobacter marinus Strain BC501, a Representative Actinobacterium That Thrives on Calcareous Stone Surfaces.</title>
        <authorList>
            <person name="Normand P."/>
            <person name="Gury J."/>
            <person name="Pujic P."/>
            <person name="Chouaia B."/>
            <person name="Crotti E."/>
            <person name="Brusetti L."/>
            <person name="Daffonchio D."/>
            <person name="Vacherie B."/>
            <person name="Barbe V."/>
            <person name="Medigue C."/>
            <person name="Calteau A."/>
            <person name="Ghodhbane-Gtari F."/>
            <person name="Essoussi I."/>
            <person name="Nouioui I."/>
            <person name="Abbassi-Ghozzi I."/>
            <person name="Gtari M."/>
        </authorList>
    </citation>
    <scope>NUCLEOTIDE SEQUENCE [LARGE SCALE GENOMIC DNA]</scope>
    <source>
        <strain evidence="2">BC 501</strain>
    </source>
</reference>
<dbReference type="SUPFAM" id="SSF56399">
    <property type="entry name" value="ADP-ribosylation"/>
    <property type="match status" value="1"/>
</dbReference>
<dbReference type="PANTHER" id="PTHR34129:SF1">
    <property type="entry name" value="DUF952 DOMAIN-CONTAINING PROTEIN"/>
    <property type="match status" value="1"/>
</dbReference>
<dbReference type="Gene3D" id="3.20.170.20">
    <property type="entry name" value="Protein of unknown function DUF952"/>
    <property type="match status" value="1"/>
</dbReference>
<dbReference type="KEGG" id="mmar:MODMU_4395"/>
<dbReference type="EMBL" id="FO203431">
    <property type="protein sequence ID" value="CCH89779.1"/>
    <property type="molecule type" value="Genomic_DNA"/>
</dbReference>
<sequence>MDDRTSGPLLHLTTSAGWAAALEAGAVTPPSLAEVGFVHLSTPAQVHLPAQRLFAGRRDVVVLVVDPALLPDPVRCEPGVPGDPAAMRFPHLYGPLPTSAVVAVVPWRPGTPLDLPLTWGR</sequence>
<evidence type="ECO:0000313" key="2">
    <source>
        <dbReference type="Proteomes" id="UP000006461"/>
    </source>
</evidence>
<dbReference type="Proteomes" id="UP000006461">
    <property type="component" value="Chromosome"/>
</dbReference>
<evidence type="ECO:0008006" key="3">
    <source>
        <dbReference type="Google" id="ProtNLM"/>
    </source>
</evidence>
<evidence type="ECO:0000313" key="1">
    <source>
        <dbReference type="EMBL" id="CCH89779.1"/>
    </source>
</evidence>
<dbReference type="InterPro" id="IPR009297">
    <property type="entry name" value="DUF952"/>
</dbReference>
<gene>
    <name evidence="1" type="ordered locus">MODMU_4395</name>
</gene>
<protein>
    <recommendedName>
        <fullName evidence="3">Glutathione S-transferase</fullName>
    </recommendedName>
</protein>
<dbReference type="AlphaFoldDB" id="I4F2B6"/>